<dbReference type="Proteomes" id="UP001485459">
    <property type="component" value="Chromosome"/>
</dbReference>
<reference evidence="2" key="1">
    <citation type="submission" date="2024-03" db="EMBL/GenBank/DDBJ databases">
        <title>Chitinophaga horti sp. nov., isolated from garden soil.</title>
        <authorList>
            <person name="Lee D.S."/>
            <person name="Han D.M."/>
            <person name="Baek J.H."/>
            <person name="Choi D.G."/>
            <person name="Jeon J.H."/>
            <person name="Jeon C.O."/>
        </authorList>
    </citation>
    <scope>NUCLEOTIDE SEQUENCE [LARGE SCALE GENOMIC DNA]</scope>
    <source>
        <strain evidence="2">GPA1</strain>
    </source>
</reference>
<proteinExistence type="predicted"/>
<gene>
    <name evidence="1" type="ORF">WJU16_05545</name>
</gene>
<dbReference type="RefSeq" id="WP_341837329.1">
    <property type="nucleotide sequence ID" value="NZ_CP149822.1"/>
</dbReference>
<keyword evidence="2" id="KW-1185">Reference proteome</keyword>
<dbReference type="EMBL" id="CP149822">
    <property type="protein sequence ID" value="WZN42495.1"/>
    <property type="molecule type" value="Genomic_DNA"/>
</dbReference>
<evidence type="ECO:0008006" key="3">
    <source>
        <dbReference type="Google" id="ProtNLM"/>
    </source>
</evidence>
<protein>
    <recommendedName>
        <fullName evidence="3">Glycoside hydrolase family 5 domain-containing protein</fullName>
    </recommendedName>
</protein>
<accession>A0ABZ2YRR9</accession>
<evidence type="ECO:0000313" key="1">
    <source>
        <dbReference type="EMBL" id="WZN42495.1"/>
    </source>
</evidence>
<evidence type="ECO:0000313" key="2">
    <source>
        <dbReference type="Proteomes" id="UP001485459"/>
    </source>
</evidence>
<sequence>MIICFHPVAAQEKVNELRGMYIHLGWSYNHPYAARTWTLDDWRNYLGGLRHLGYNSILIWPMLETMPEPLTPGDQRQLEKTKAIIELAHREFNMKAFVVLCPNIRAKNELAAQYTFENRPVYGVDEYIDPGDPQQLGKLMSWRETLMGPLRQCDGIFMIDSDPGGYPNSTNIEFAYLMAAHRRMLDRLRPGIEIYYWAWTGWESYGRFHATGNFKMGQQSEIQDALSLINRQRIDPWGIATHWLGYGAQIDSTMQDRVLAYNYGAIEGEPSFPMTNYGPGAHDAGTRKGSRGVFGNAQTHCMQLPNTFAFARGAAGLPAERADYIAFANQLIGGAGDAIVAGWEALQGADIARIKAAEKQLARLQQTKLKPGKLSGLLFGDPKRFVGDLIAQLRMTASLFTLRDMLAKNADIRSAENMKAFTEFIASADGWQQRHGYKSYWHWPAMTETLKAFPLAHLQPFLSDQPWWERGDGATPAERTADAYEKVQTYTPRLLNAMKSTLADLKTK</sequence>
<organism evidence="1 2">
    <name type="scientific">Chitinophaga pollutisoli</name>
    <dbReference type="NCBI Taxonomy" id="3133966"/>
    <lineage>
        <taxon>Bacteria</taxon>
        <taxon>Pseudomonadati</taxon>
        <taxon>Bacteroidota</taxon>
        <taxon>Chitinophagia</taxon>
        <taxon>Chitinophagales</taxon>
        <taxon>Chitinophagaceae</taxon>
        <taxon>Chitinophaga</taxon>
    </lineage>
</organism>
<name>A0ABZ2YRR9_9BACT</name>